<comment type="caution">
    <text evidence="2">The sequence shown here is derived from an EMBL/GenBank/DDBJ whole genome shotgun (WGS) entry which is preliminary data.</text>
</comment>
<name>A0ABV7Q2L7_9ACTN</name>
<evidence type="ECO:0000313" key="3">
    <source>
        <dbReference type="Proteomes" id="UP001595712"/>
    </source>
</evidence>
<sequence>MTTRAHLRAEPLPRLPFVIAVVVSAVALVVAIEHPPGTDEQVATVEELPSGPPTYSDDAAFFEEVVELDIVEHGFSKITDAEGEEWILAAVVVRNPHDGELLPGGLSIQAETERGYLVNLDTMYLGSIPPRSTAAIGYVMDLNLDEVEAEELVLEPTEPAMLYPEDAWEVDVESLTIPDPLPHFELVETEPLASPDGYRVHFRAETEAVTEAQISVLFRDGEGRLIGGLPANGDVGTDVVAGAYRTMPAGESMQYVDVLAKWIPERADLDRIEIGPSRY</sequence>
<accession>A0ABV7Q2L7</accession>
<dbReference type="EMBL" id="JBHRWO010000021">
    <property type="protein sequence ID" value="MFC3494885.1"/>
    <property type="molecule type" value="Genomic_DNA"/>
</dbReference>
<protein>
    <recommendedName>
        <fullName evidence="4">DUF4352 domain-containing protein</fullName>
    </recommendedName>
</protein>
<reference evidence="3" key="1">
    <citation type="journal article" date="2019" name="Int. J. Syst. Evol. Microbiol.">
        <title>The Global Catalogue of Microorganisms (GCM) 10K type strain sequencing project: providing services to taxonomists for standard genome sequencing and annotation.</title>
        <authorList>
            <consortium name="The Broad Institute Genomics Platform"/>
            <consortium name="The Broad Institute Genome Sequencing Center for Infectious Disease"/>
            <person name="Wu L."/>
            <person name="Ma J."/>
        </authorList>
    </citation>
    <scope>NUCLEOTIDE SEQUENCE [LARGE SCALE GENOMIC DNA]</scope>
    <source>
        <strain evidence="3">CGMCC 4.7396</strain>
    </source>
</reference>
<evidence type="ECO:0008006" key="4">
    <source>
        <dbReference type="Google" id="ProtNLM"/>
    </source>
</evidence>
<keyword evidence="1" id="KW-0472">Membrane</keyword>
<evidence type="ECO:0000313" key="2">
    <source>
        <dbReference type="EMBL" id="MFC3494885.1"/>
    </source>
</evidence>
<organism evidence="2 3">
    <name type="scientific">Glycomyces rhizosphaerae</name>
    <dbReference type="NCBI Taxonomy" id="2054422"/>
    <lineage>
        <taxon>Bacteria</taxon>
        <taxon>Bacillati</taxon>
        <taxon>Actinomycetota</taxon>
        <taxon>Actinomycetes</taxon>
        <taxon>Glycomycetales</taxon>
        <taxon>Glycomycetaceae</taxon>
        <taxon>Glycomyces</taxon>
    </lineage>
</organism>
<feature type="transmembrane region" description="Helical" evidence="1">
    <location>
        <begin position="12"/>
        <end position="32"/>
    </location>
</feature>
<keyword evidence="1" id="KW-0812">Transmembrane</keyword>
<gene>
    <name evidence="2" type="ORF">ACFO8M_20555</name>
</gene>
<evidence type="ECO:0000256" key="1">
    <source>
        <dbReference type="SAM" id="Phobius"/>
    </source>
</evidence>
<dbReference type="RefSeq" id="WP_387979033.1">
    <property type="nucleotide sequence ID" value="NZ_JBHRWO010000021.1"/>
</dbReference>
<keyword evidence="1" id="KW-1133">Transmembrane helix</keyword>
<proteinExistence type="predicted"/>
<dbReference type="Proteomes" id="UP001595712">
    <property type="component" value="Unassembled WGS sequence"/>
</dbReference>
<keyword evidence="3" id="KW-1185">Reference proteome</keyword>